<evidence type="ECO:0000256" key="2">
    <source>
        <dbReference type="ARBA" id="ARBA00004651"/>
    </source>
</evidence>
<comment type="subcellular location">
    <subcellularLocation>
        <location evidence="2">Cell membrane</location>
        <topology evidence="2">Multi-pass membrane protein</topology>
    </subcellularLocation>
</comment>
<comment type="similarity">
    <text evidence="12">Belongs to the cytochrome b561 family.</text>
</comment>
<comment type="caution">
    <text evidence="15">The sequence shown here is derived from an EMBL/GenBank/DDBJ whole genome shotgun (WGS) entry which is preliminary data.</text>
</comment>
<reference evidence="15 16" key="1">
    <citation type="submission" date="2018-06" db="EMBL/GenBank/DDBJ databases">
        <title>Genomic Encyclopedia of Type Strains, Phase IV (KMG-IV): sequencing the most valuable type-strain genomes for metagenomic binning, comparative biology and taxonomic classification.</title>
        <authorList>
            <person name="Goeker M."/>
        </authorList>
    </citation>
    <scope>NUCLEOTIDE SEQUENCE [LARGE SCALE GENOMIC DNA]</scope>
    <source>
        <strain evidence="15 16">DSM 24032</strain>
    </source>
</reference>
<organism evidence="15 16">
    <name type="scientific">Arenicella xantha</name>
    <dbReference type="NCBI Taxonomy" id="644221"/>
    <lineage>
        <taxon>Bacteria</taxon>
        <taxon>Pseudomonadati</taxon>
        <taxon>Pseudomonadota</taxon>
        <taxon>Gammaproteobacteria</taxon>
        <taxon>Arenicellales</taxon>
        <taxon>Arenicellaceae</taxon>
        <taxon>Arenicella</taxon>
    </lineage>
</organism>
<keyword evidence="11 13" id="KW-0472">Membrane</keyword>
<dbReference type="EMBL" id="QNRT01000005">
    <property type="protein sequence ID" value="RBP48704.1"/>
    <property type="molecule type" value="Genomic_DNA"/>
</dbReference>
<feature type="transmembrane region" description="Helical" evidence="13">
    <location>
        <begin position="127"/>
        <end position="148"/>
    </location>
</feature>
<gene>
    <name evidence="15" type="ORF">DFR28_10542</name>
</gene>
<evidence type="ECO:0000256" key="6">
    <source>
        <dbReference type="ARBA" id="ARBA00022692"/>
    </source>
</evidence>
<keyword evidence="16" id="KW-1185">Reference proteome</keyword>
<evidence type="ECO:0000256" key="10">
    <source>
        <dbReference type="ARBA" id="ARBA00023004"/>
    </source>
</evidence>
<keyword evidence="6 13" id="KW-0812">Transmembrane</keyword>
<dbReference type="InterPro" id="IPR052168">
    <property type="entry name" value="Cytochrome_b561_oxidase"/>
</dbReference>
<protein>
    <submittedName>
        <fullName evidence="15">Cytochrome b561</fullName>
    </submittedName>
</protein>
<keyword evidence="7" id="KW-0479">Metal-binding</keyword>
<dbReference type="InterPro" id="IPR016174">
    <property type="entry name" value="Di-haem_cyt_TM"/>
</dbReference>
<dbReference type="GO" id="GO:0009055">
    <property type="term" value="F:electron transfer activity"/>
    <property type="evidence" value="ECO:0007669"/>
    <property type="project" value="InterPro"/>
</dbReference>
<dbReference type="FunCoup" id="A0A395JJ53">
    <property type="interactions" value="82"/>
</dbReference>
<dbReference type="InterPro" id="IPR011577">
    <property type="entry name" value="Cyt_b561_bac/Ni-Hgenase"/>
</dbReference>
<name>A0A395JJ53_9GAMM</name>
<dbReference type="GO" id="GO:0022904">
    <property type="term" value="P:respiratory electron transport chain"/>
    <property type="evidence" value="ECO:0007669"/>
    <property type="project" value="InterPro"/>
</dbReference>
<evidence type="ECO:0000256" key="4">
    <source>
        <dbReference type="ARBA" id="ARBA00022475"/>
    </source>
</evidence>
<evidence type="ECO:0000256" key="8">
    <source>
        <dbReference type="ARBA" id="ARBA00022982"/>
    </source>
</evidence>
<dbReference type="Pfam" id="PF01292">
    <property type="entry name" value="Ni_hydr_CYTB"/>
    <property type="match status" value="1"/>
</dbReference>
<dbReference type="PANTHER" id="PTHR30529">
    <property type="entry name" value="CYTOCHROME B561"/>
    <property type="match status" value="1"/>
</dbReference>
<evidence type="ECO:0000313" key="16">
    <source>
        <dbReference type="Proteomes" id="UP000253083"/>
    </source>
</evidence>
<keyword evidence="3" id="KW-0813">Transport</keyword>
<keyword evidence="5" id="KW-0349">Heme</keyword>
<feature type="transmembrane region" description="Helical" evidence="13">
    <location>
        <begin position="26"/>
        <end position="44"/>
    </location>
</feature>
<dbReference type="GO" id="GO:0005886">
    <property type="term" value="C:plasma membrane"/>
    <property type="evidence" value="ECO:0007669"/>
    <property type="project" value="UniProtKB-SubCell"/>
</dbReference>
<evidence type="ECO:0000256" key="9">
    <source>
        <dbReference type="ARBA" id="ARBA00022989"/>
    </source>
</evidence>
<keyword evidence="8" id="KW-0249">Electron transport</keyword>
<keyword evidence="9 13" id="KW-1133">Transmembrane helix</keyword>
<evidence type="ECO:0000256" key="7">
    <source>
        <dbReference type="ARBA" id="ARBA00022723"/>
    </source>
</evidence>
<evidence type="ECO:0000256" key="11">
    <source>
        <dbReference type="ARBA" id="ARBA00023136"/>
    </source>
</evidence>
<dbReference type="Proteomes" id="UP000253083">
    <property type="component" value="Unassembled WGS sequence"/>
</dbReference>
<accession>A0A395JJ53</accession>
<dbReference type="SUPFAM" id="SSF81342">
    <property type="entry name" value="Transmembrane di-heme cytochromes"/>
    <property type="match status" value="1"/>
</dbReference>
<dbReference type="GO" id="GO:0046872">
    <property type="term" value="F:metal ion binding"/>
    <property type="evidence" value="ECO:0007669"/>
    <property type="project" value="UniProtKB-KW"/>
</dbReference>
<evidence type="ECO:0000256" key="5">
    <source>
        <dbReference type="ARBA" id="ARBA00022617"/>
    </source>
</evidence>
<keyword evidence="10" id="KW-0408">Iron</keyword>
<dbReference type="PANTHER" id="PTHR30529:SF7">
    <property type="entry name" value="CYTOCHROME B561 BACTERIAL_NI-HYDROGENASE DOMAIN-CONTAINING PROTEIN"/>
    <property type="match status" value="1"/>
</dbReference>
<evidence type="ECO:0000256" key="1">
    <source>
        <dbReference type="ARBA" id="ARBA00001970"/>
    </source>
</evidence>
<dbReference type="GO" id="GO:0020037">
    <property type="term" value="F:heme binding"/>
    <property type="evidence" value="ECO:0007669"/>
    <property type="project" value="TreeGrafter"/>
</dbReference>
<evidence type="ECO:0000256" key="13">
    <source>
        <dbReference type="SAM" id="Phobius"/>
    </source>
</evidence>
<feature type="domain" description="Cytochrome b561 bacterial/Ni-hydrogenase" evidence="14">
    <location>
        <begin position="1"/>
        <end position="160"/>
    </location>
</feature>
<sequence length="162" mass="18291">MAILIVTLLALGLSMKSNQWYDYYALHKSLGVLAILAIFLRLIWRMLYPWESSTKGSKREKIVKWAHRCLLGLLTLMPMAGMLASGFGGHGIALFSLQLIPSNYDEKGQAMPFDVTLMDFGYQAHEIIGYLIITLLSLHIVAALKHHFLDKDNTLKRMLGIQ</sequence>
<feature type="transmembrane region" description="Helical" evidence="13">
    <location>
        <begin position="65"/>
        <end position="87"/>
    </location>
</feature>
<comment type="cofactor">
    <cofactor evidence="1">
        <name>heme b</name>
        <dbReference type="ChEBI" id="CHEBI:60344"/>
    </cofactor>
</comment>
<evidence type="ECO:0000256" key="3">
    <source>
        <dbReference type="ARBA" id="ARBA00022448"/>
    </source>
</evidence>
<evidence type="ECO:0000313" key="15">
    <source>
        <dbReference type="EMBL" id="RBP48704.1"/>
    </source>
</evidence>
<proteinExistence type="inferred from homology"/>
<evidence type="ECO:0000259" key="14">
    <source>
        <dbReference type="Pfam" id="PF01292"/>
    </source>
</evidence>
<keyword evidence="4" id="KW-1003">Cell membrane</keyword>
<dbReference type="InParanoid" id="A0A395JJ53"/>
<dbReference type="AlphaFoldDB" id="A0A395JJ53"/>
<evidence type="ECO:0000256" key="12">
    <source>
        <dbReference type="ARBA" id="ARBA00037975"/>
    </source>
</evidence>